<evidence type="ECO:0008006" key="3">
    <source>
        <dbReference type="Google" id="ProtNLM"/>
    </source>
</evidence>
<proteinExistence type="predicted"/>
<evidence type="ECO:0000256" key="1">
    <source>
        <dbReference type="SAM" id="Phobius"/>
    </source>
</evidence>
<evidence type="ECO:0000313" key="2">
    <source>
        <dbReference type="EMBL" id="HGT71234.1"/>
    </source>
</evidence>
<keyword evidence="1" id="KW-0472">Membrane</keyword>
<feature type="transmembrane region" description="Helical" evidence="1">
    <location>
        <begin position="30"/>
        <end position="53"/>
    </location>
</feature>
<gene>
    <name evidence="2" type="ORF">ENT43_03175</name>
</gene>
<feature type="transmembrane region" description="Helical" evidence="1">
    <location>
        <begin position="6"/>
        <end position="23"/>
    </location>
</feature>
<organism evidence="2">
    <name type="scientific">candidate division CPR3 bacterium</name>
    <dbReference type="NCBI Taxonomy" id="2268181"/>
    <lineage>
        <taxon>Bacteria</taxon>
        <taxon>Bacteria division CPR3</taxon>
    </lineage>
</organism>
<feature type="transmembrane region" description="Helical" evidence="1">
    <location>
        <begin position="111"/>
        <end position="131"/>
    </location>
</feature>
<comment type="caution">
    <text evidence="2">The sequence shown here is derived from an EMBL/GenBank/DDBJ whole genome shotgun (WGS) entry which is preliminary data.</text>
</comment>
<dbReference type="AlphaFoldDB" id="A0A7C4M2Q3"/>
<keyword evidence="1" id="KW-0812">Transmembrane</keyword>
<feature type="transmembrane region" description="Helical" evidence="1">
    <location>
        <begin position="151"/>
        <end position="168"/>
    </location>
</feature>
<protein>
    <recommendedName>
        <fullName evidence="3">CvpA family protein</fullName>
    </recommendedName>
</protein>
<reference evidence="2" key="1">
    <citation type="journal article" date="2020" name="mSystems">
        <title>Genome- and Community-Level Interaction Insights into Carbon Utilization and Element Cycling Functions of Hydrothermarchaeota in Hydrothermal Sediment.</title>
        <authorList>
            <person name="Zhou Z."/>
            <person name="Liu Y."/>
            <person name="Xu W."/>
            <person name="Pan J."/>
            <person name="Luo Z.H."/>
            <person name="Li M."/>
        </authorList>
    </citation>
    <scope>NUCLEOTIDE SEQUENCE [LARGE SCALE GENOMIC DNA]</scope>
    <source>
        <strain evidence="2">SpSt-579</strain>
    </source>
</reference>
<sequence>MTATWDLFIIIFFIIAVIFGIAMGRERSMVGVIAAYIGLVVSNVWGNAVYNLIGGDTSAQVGNAVSFSATASPFFIKAGIFILVLVLLIVKGDFLKKAMTSHSGVSSIVISGIYSFLNAGIIVTALVSFLGDAQRTDLLTQSNLINLVQRYNVWWMVLPVALMIIMGFKDKEEA</sequence>
<accession>A0A7C4M2Q3</accession>
<name>A0A7C4M2Q3_UNCC3</name>
<dbReference type="EMBL" id="DSYQ01000014">
    <property type="protein sequence ID" value="HGT71234.1"/>
    <property type="molecule type" value="Genomic_DNA"/>
</dbReference>
<feature type="transmembrane region" description="Helical" evidence="1">
    <location>
        <begin position="65"/>
        <end position="90"/>
    </location>
</feature>
<keyword evidence="1" id="KW-1133">Transmembrane helix</keyword>